<name>A0A1I3QAY1_9FLAO</name>
<reference evidence="3" key="1">
    <citation type="submission" date="2016-10" db="EMBL/GenBank/DDBJ databases">
        <authorList>
            <person name="Varghese N."/>
            <person name="Submissions S."/>
        </authorList>
    </citation>
    <scope>NUCLEOTIDE SEQUENCE [LARGE SCALE GENOMIC DNA]</scope>
    <source>
        <strain evidence="3">DSM 28881</strain>
    </source>
</reference>
<protein>
    <recommendedName>
        <fullName evidence="1">GmrSD restriction endonucleases N-terminal domain-containing protein</fullName>
    </recommendedName>
</protein>
<dbReference type="STRING" id="1144750.SAMN05443431_10650"/>
<dbReference type="Pfam" id="PF03235">
    <property type="entry name" value="GmrSD_N"/>
    <property type="match status" value="1"/>
</dbReference>
<accession>A0A1I3QAY1</accession>
<organism evidence="2 3">
    <name type="scientific">Olleya namhaensis</name>
    <dbReference type="NCBI Taxonomy" id="1144750"/>
    <lineage>
        <taxon>Bacteria</taxon>
        <taxon>Pseudomonadati</taxon>
        <taxon>Bacteroidota</taxon>
        <taxon>Flavobacteriia</taxon>
        <taxon>Flavobacteriales</taxon>
        <taxon>Flavobacteriaceae</taxon>
    </lineage>
</organism>
<feature type="domain" description="GmrSD restriction endonucleases N-terminal" evidence="1">
    <location>
        <begin position="37"/>
        <end position="190"/>
    </location>
</feature>
<evidence type="ECO:0000313" key="2">
    <source>
        <dbReference type="EMBL" id="SFJ30749.1"/>
    </source>
</evidence>
<keyword evidence="3" id="KW-1185">Reference proteome</keyword>
<proteinExistence type="predicted"/>
<evidence type="ECO:0000313" key="3">
    <source>
        <dbReference type="Proteomes" id="UP000199559"/>
    </source>
</evidence>
<sequence length="357" mass="41844">MKEDITELDIEDKIEDEEVYQTFDIATYPSDFTLKGIVNMWNEGGITIPDFQREFVWSIKQSSLLIESFLLGLPVPPVFFYIDEDNSNLVIDGQQRILSTVYFFNGYFGKENTKGKRQVFRLSGLNEQSPYHKKTYDDLSESDRRKLDNTVLRAINIRQLTPVGEGTSMYHIFERLNTGGTPLKSQEIRNVVFRGEFVNILRELNRDDNWRKILGTKSVNKHQTDVELLLRLFSLYTRKDEYEKPMKEFLNISMKKHQNGDTKEVKDFSEKFKTINSYLIKELGEKPFHLRTRLSSSTLDSVMVNLMQNINRIPTDFKNRYETLIKTEKLEELTTIGTTDPTVVKERFEFVNTSLFK</sequence>
<dbReference type="PANTHER" id="PTHR39639:SF1">
    <property type="entry name" value="DUF262 DOMAIN-CONTAINING PROTEIN"/>
    <property type="match status" value="1"/>
</dbReference>
<dbReference type="EMBL" id="FORM01000006">
    <property type="protein sequence ID" value="SFJ30749.1"/>
    <property type="molecule type" value="Genomic_DNA"/>
</dbReference>
<gene>
    <name evidence="2" type="ORF">SAMN05443431_10650</name>
</gene>
<dbReference type="AlphaFoldDB" id="A0A1I3QAY1"/>
<dbReference type="RefSeq" id="WP_090840654.1">
    <property type="nucleotide sequence ID" value="NZ_FORM01000006.1"/>
</dbReference>
<dbReference type="PANTHER" id="PTHR39639">
    <property type="entry name" value="CHROMOSOME 16, WHOLE GENOME SHOTGUN SEQUENCE"/>
    <property type="match status" value="1"/>
</dbReference>
<dbReference type="Proteomes" id="UP000199559">
    <property type="component" value="Unassembled WGS sequence"/>
</dbReference>
<evidence type="ECO:0000259" key="1">
    <source>
        <dbReference type="Pfam" id="PF03235"/>
    </source>
</evidence>
<dbReference type="InterPro" id="IPR004919">
    <property type="entry name" value="GmrSD_N"/>
</dbReference>